<reference evidence="10" key="1">
    <citation type="submission" date="2021-01" db="UniProtKB">
        <authorList>
            <consortium name="EnsemblMetazoa"/>
        </authorList>
    </citation>
    <scope>IDENTIFICATION</scope>
</reference>
<keyword evidence="3" id="KW-0805">Transcription regulation</keyword>
<dbReference type="SUPFAM" id="SSF55785">
    <property type="entry name" value="PYP-like sensor domain (PAS domain)"/>
    <property type="match status" value="2"/>
</dbReference>
<dbReference type="Gene3D" id="4.10.280.10">
    <property type="entry name" value="Helix-loop-helix DNA-binding domain"/>
    <property type="match status" value="1"/>
</dbReference>
<keyword evidence="2" id="KW-0677">Repeat</keyword>
<feature type="compositionally biased region" description="Polar residues" evidence="7">
    <location>
        <begin position="545"/>
        <end position="560"/>
    </location>
</feature>
<keyword evidence="5" id="KW-0804">Transcription</keyword>
<feature type="domain" description="BHLH" evidence="9">
    <location>
        <begin position="141"/>
        <end position="194"/>
    </location>
</feature>
<dbReference type="GO" id="GO:0000981">
    <property type="term" value="F:DNA-binding transcription factor activity, RNA polymerase II-specific"/>
    <property type="evidence" value="ECO:0007669"/>
    <property type="project" value="TreeGrafter"/>
</dbReference>
<evidence type="ECO:0000256" key="5">
    <source>
        <dbReference type="ARBA" id="ARBA00023163"/>
    </source>
</evidence>
<dbReference type="Pfam" id="PF00989">
    <property type="entry name" value="PAS"/>
    <property type="match status" value="1"/>
</dbReference>
<dbReference type="GO" id="GO:0045944">
    <property type="term" value="P:positive regulation of transcription by RNA polymerase II"/>
    <property type="evidence" value="ECO:0007669"/>
    <property type="project" value="UniProtKB-ARBA"/>
</dbReference>
<keyword evidence="11" id="KW-1185">Reference proteome</keyword>
<dbReference type="InterPro" id="IPR035965">
    <property type="entry name" value="PAS-like_dom_sf"/>
</dbReference>
<dbReference type="InterPro" id="IPR001067">
    <property type="entry name" value="Nuc_translocat"/>
</dbReference>
<evidence type="ECO:0000313" key="11">
    <source>
        <dbReference type="Proteomes" id="UP000002358"/>
    </source>
</evidence>
<protein>
    <submittedName>
        <fullName evidence="10">Uncharacterized protein</fullName>
    </submittedName>
</protein>
<dbReference type="SUPFAM" id="SSF47459">
    <property type="entry name" value="HLH, helix-loop-helix DNA-binding domain"/>
    <property type="match status" value="1"/>
</dbReference>
<dbReference type="InterPro" id="IPR011598">
    <property type="entry name" value="bHLH_dom"/>
</dbReference>
<dbReference type="InterPro" id="IPR036638">
    <property type="entry name" value="HLH_DNA-bd_sf"/>
</dbReference>
<dbReference type="PROSITE" id="PS50888">
    <property type="entry name" value="BHLH"/>
    <property type="match status" value="1"/>
</dbReference>
<feature type="region of interest" description="Disordered" evidence="7">
    <location>
        <begin position="132"/>
        <end position="153"/>
    </location>
</feature>
<evidence type="ECO:0000259" key="8">
    <source>
        <dbReference type="PROSITE" id="PS50112"/>
    </source>
</evidence>
<dbReference type="PROSITE" id="PS50112">
    <property type="entry name" value="PAS"/>
    <property type="match status" value="2"/>
</dbReference>
<dbReference type="GO" id="GO:0005737">
    <property type="term" value="C:cytoplasm"/>
    <property type="evidence" value="ECO:0007669"/>
    <property type="project" value="InterPro"/>
</dbReference>
<proteinExistence type="predicted"/>
<dbReference type="PRINTS" id="PR00785">
    <property type="entry name" value="NCTRNSLOCATR"/>
</dbReference>
<keyword evidence="6" id="KW-0539">Nucleus</keyword>
<feature type="region of interest" description="Disordered" evidence="7">
    <location>
        <begin position="703"/>
        <end position="728"/>
    </location>
</feature>
<dbReference type="SMART" id="SM00086">
    <property type="entry name" value="PAC"/>
    <property type="match status" value="1"/>
</dbReference>
<dbReference type="InParanoid" id="A0A7M7G2U9"/>
<dbReference type="Pfam" id="PF14598">
    <property type="entry name" value="PAS_11"/>
    <property type="match status" value="1"/>
</dbReference>
<dbReference type="InterPro" id="IPR000014">
    <property type="entry name" value="PAS"/>
</dbReference>
<feature type="compositionally biased region" description="Pro residues" evidence="7">
    <location>
        <begin position="514"/>
        <end position="525"/>
    </location>
</feature>
<evidence type="ECO:0000256" key="1">
    <source>
        <dbReference type="ARBA" id="ARBA00004123"/>
    </source>
</evidence>
<dbReference type="SMART" id="SM00353">
    <property type="entry name" value="HLH"/>
    <property type="match status" value="1"/>
</dbReference>
<dbReference type="PANTHER" id="PTHR23043">
    <property type="entry name" value="HYPOXIA-INDUCIBLE FACTOR 1 ALPHA"/>
    <property type="match status" value="1"/>
</dbReference>
<dbReference type="Pfam" id="PF23171">
    <property type="entry name" value="bHLH_HIF1A"/>
    <property type="match status" value="1"/>
</dbReference>
<feature type="region of interest" description="Disordered" evidence="7">
    <location>
        <begin position="506"/>
        <end position="560"/>
    </location>
</feature>
<evidence type="ECO:0000256" key="3">
    <source>
        <dbReference type="ARBA" id="ARBA00023015"/>
    </source>
</evidence>
<organism evidence="10 11">
    <name type="scientific">Nasonia vitripennis</name>
    <name type="common">Parasitic wasp</name>
    <dbReference type="NCBI Taxonomy" id="7425"/>
    <lineage>
        <taxon>Eukaryota</taxon>
        <taxon>Metazoa</taxon>
        <taxon>Ecdysozoa</taxon>
        <taxon>Arthropoda</taxon>
        <taxon>Hexapoda</taxon>
        <taxon>Insecta</taxon>
        <taxon>Pterygota</taxon>
        <taxon>Neoptera</taxon>
        <taxon>Endopterygota</taxon>
        <taxon>Hymenoptera</taxon>
        <taxon>Apocrita</taxon>
        <taxon>Proctotrupomorpha</taxon>
        <taxon>Chalcidoidea</taxon>
        <taxon>Pteromalidae</taxon>
        <taxon>Pteromalinae</taxon>
        <taxon>Nasonia</taxon>
    </lineage>
</organism>
<dbReference type="GO" id="GO:0046983">
    <property type="term" value="F:protein dimerization activity"/>
    <property type="evidence" value="ECO:0007669"/>
    <property type="project" value="InterPro"/>
</dbReference>
<dbReference type="NCBIfam" id="TIGR00229">
    <property type="entry name" value="sensory_box"/>
    <property type="match status" value="1"/>
</dbReference>
<feature type="domain" description="PAS" evidence="8">
    <location>
        <begin position="393"/>
        <end position="448"/>
    </location>
</feature>
<dbReference type="OrthoDB" id="6021714at2759"/>
<feature type="region of interest" description="Disordered" evidence="7">
    <location>
        <begin position="649"/>
        <end position="686"/>
    </location>
</feature>
<dbReference type="GO" id="GO:0005667">
    <property type="term" value="C:transcription regulator complex"/>
    <property type="evidence" value="ECO:0007669"/>
    <property type="project" value="InterPro"/>
</dbReference>
<accession>A0A7M7G2U9</accession>
<dbReference type="RefSeq" id="XP_001601655.2">
    <property type="nucleotide sequence ID" value="XM_001601605.6"/>
</dbReference>
<dbReference type="Proteomes" id="UP000002358">
    <property type="component" value="Chromosome 3"/>
</dbReference>
<evidence type="ECO:0000259" key="9">
    <source>
        <dbReference type="PROSITE" id="PS50888"/>
    </source>
</evidence>
<dbReference type="EnsemblMetazoa" id="XM_001601605">
    <property type="protein sequence ID" value="XP_001601655"/>
    <property type="gene ID" value="LOC100117407"/>
</dbReference>
<dbReference type="Gene3D" id="3.30.450.20">
    <property type="entry name" value="PAS domain"/>
    <property type="match status" value="2"/>
</dbReference>
<dbReference type="SMR" id="A0A7M7G2U9"/>
<feature type="domain" description="PAS" evidence="8">
    <location>
        <begin position="219"/>
        <end position="282"/>
    </location>
</feature>
<evidence type="ECO:0000256" key="7">
    <source>
        <dbReference type="SAM" id="MobiDB-lite"/>
    </source>
</evidence>
<dbReference type="FunFam" id="3.30.450.20:FF:000047">
    <property type="entry name" value="SIM bHLH transcription factor 2"/>
    <property type="match status" value="1"/>
</dbReference>
<dbReference type="CTD" id="41612"/>
<dbReference type="InterPro" id="IPR001610">
    <property type="entry name" value="PAC"/>
</dbReference>
<dbReference type="GO" id="GO:0000977">
    <property type="term" value="F:RNA polymerase II transcription regulatory region sequence-specific DNA binding"/>
    <property type="evidence" value="ECO:0007669"/>
    <property type="project" value="TreeGrafter"/>
</dbReference>
<dbReference type="KEGG" id="nvi:100117407"/>
<dbReference type="CDD" id="cd00130">
    <property type="entry name" value="PAS"/>
    <property type="match status" value="2"/>
</dbReference>
<dbReference type="GeneID" id="100117407"/>
<dbReference type="FunFam" id="4.10.280.10:FF:000083">
    <property type="entry name" value="Neuronal PAS domain protein 1"/>
    <property type="match status" value="1"/>
</dbReference>
<dbReference type="GO" id="GO:0005634">
    <property type="term" value="C:nucleus"/>
    <property type="evidence" value="ECO:0007669"/>
    <property type="project" value="UniProtKB-SubCell"/>
</dbReference>
<keyword evidence="4" id="KW-0238">DNA-binding</keyword>
<evidence type="ECO:0000313" key="10">
    <source>
        <dbReference type="EnsemblMetazoa" id="XP_001601655"/>
    </source>
</evidence>
<comment type="subcellular location">
    <subcellularLocation>
        <location evidence="1">Nucleus</location>
    </subcellularLocation>
</comment>
<evidence type="ECO:0000256" key="6">
    <source>
        <dbReference type="ARBA" id="ARBA00023242"/>
    </source>
</evidence>
<feature type="compositionally biased region" description="Low complexity" evidence="7">
    <location>
        <begin position="708"/>
        <end position="720"/>
    </location>
</feature>
<sequence length="815" mass="89882">MEQDRGFIKIEQNGGFVKMEQERGFLKMKQDPGFMKLEHDGGFVKMEHDQGFIKMDGGFVKMEECSLTDTLDLSSPELQHQQLQQQQPQLQQFRCRAKSTSVPQEFRFNNNNNAQHPNNNTNTTIALASGTATPAGSQEVGMKAKSRDAAKNRREKENQEFGELAKLLPLPAAITSQLDKASVIRLTTSYLKLRNLFPDGLGDAWGAAPPLNHPGEATIKELGSHLLQTLDGFIFVVAPDGKIMYISETASVHLGLSQVELTGNSIYEYIHQYDHEEMASVLSGSCLPSGSLPQPNAQGDIEIERAFFLRMKCVLAKRNAGLTSAGFKVIHCSGYLKLKHVAVPGGPEYDESGGGGTAPVGGYELHNVGLVAVGHSLPPSANTEIKLHHNMFMFRASLDFKLVFLDANVPQLTGYESQELVDKTLYHYVHVSDAVHLQQAHQILLCKGQVTTRYYRFLTRTGGWVWMQSYATIVHNSRSSRPHCIVSVNYVLSQIEGKDLVLSSDQKASAACPGNPPSTPMPKTPLPSVASNASNAEMPEPKAQTPAQQHNSPTSPYRTRTLTETTADSEFTDSSGYVSSEYVPNHPLAYSMPPTPFGAQGTPAPHEDGAYYFPDLMYQYGGNPHEHLTAVQQQQPQQQHPQLMHHVPSPMATMQHSPQNQQQQRRPYSASSSSCGSTDASDTHLSSPLNANHIIEAPRSVNSFSPYQQHPTHQQTPQQHHLLDQSPPSVASIDASAAMFSNCSFNNFLNGYNNAANPVIPGHHEQAYPGMHENARHHHHHLHVDGGVEHLDIPLYTNSQQYSPNSVQPHHQFVH</sequence>
<name>A0A7M7G2U9_NASVI</name>
<dbReference type="AlphaFoldDB" id="A0A7M7G2U9"/>
<feature type="compositionally biased region" description="Low complexity" evidence="7">
    <location>
        <begin position="659"/>
        <end position="680"/>
    </location>
</feature>
<evidence type="ECO:0000256" key="4">
    <source>
        <dbReference type="ARBA" id="ARBA00023125"/>
    </source>
</evidence>
<dbReference type="PANTHER" id="PTHR23043:SF36">
    <property type="entry name" value="PROTEIN SINGLE-MINDED"/>
    <property type="match status" value="1"/>
</dbReference>
<dbReference type="SMART" id="SM00091">
    <property type="entry name" value="PAS"/>
    <property type="match status" value="2"/>
</dbReference>
<dbReference type="InterPro" id="IPR013767">
    <property type="entry name" value="PAS_fold"/>
</dbReference>
<evidence type="ECO:0000256" key="2">
    <source>
        <dbReference type="ARBA" id="ARBA00022737"/>
    </source>
</evidence>